<comment type="similarity">
    <text evidence="1">Belongs to the AfsR/DnrI/RedD regulatory family.</text>
</comment>
<evidence type="ECO:0000256" key="3">
    <source>
        <dbReference type="ARBA" id="ARBA00023015"/>
    </source>
</evidence>
<gene>
    <name evidence="8" type="ORF">GCM10010094_77970</name>
</gene>
<keyword evidence="9" id="KW-1185">Reference proteome</keyword>
<protein>
    <recommendedName>
        <fullName evidence="7">OmpR/PhoB-type domain-containing protein</fullName>
    </recommendedName>
</protein>
<feature type="domain" description="OmpR/PhoB-type" evidence="7">
    <location>
        <begin position="1"/>
        <end position="100"/>
    </location>
</feature>
<evidence type="ECO:0000256" key="5">
    <source>
        <dbReference type="ARBA" id="ARBA00023163"/>
    </source>
</evidence>
<dbReference type="Gene3D" id="1.25.40.10">
    <property type="entry name" value="Tetratricopeptide repeat domain"/>
    <property type="match status" value="1"/>
</dbReference>
<accession>A0A917VPP6</accession>
<evidence type="ECO:0000256" key="1">
    <source>
        <dbReference type="ARBA" id="ARBA00005820"/>
    </source>
</evidence>
<feature type="DNA-binding region" description="OmpR/PhoB-type" evidence="6">
    <location>
        <begin position="1"/>
        <end position="100"/>
    </location>
</feature>
<organism evidence="8 9">
    <name type="scientific">Streptomyces flaveus</name>
    <dbReference type="NCBI Taxonomy" id="66370"/>
    <lineage>
        <taxon>Bacteria</taxon>
        <taxon>Bacillati</taxon>
        <taxon>Actinomycetota</taxon>
        <taxon>Actinomycetes</taxon>
        <taxon>Kitasatosporales</taxon>
        <taxon>Streptomycetaceae</taxon>
        <taxon>Streptomyces</taxon>
        <taxon>Streptomyces aurantiacus group</taxon>
    </lineage>
</organism>
<dbReference type="PROSITE" id="PS51755">
    <property type="entry name" value="OMPR_PHOB"/>
    <property type="match status" value="1"/>
</dbReference>
<dbReference type="GO" id="GO:0006355">
    <property type="term" value="P:regulation of DNA-templated transcription"/>
    <property type="evidence" value="ECO:0007669"/>
    <property type="project" value="InterPro"/>
</dbReference>
<name>A0A917VPP6_9ACTN</name>
<dbReference type="InterPro" id="IPR011990">
    <property type="entry name" value="TPR-like_helical_dom_sf"/>
</dbReference>
<dbReference type="PANTHER" id="PTHR35807:SF1">
    <property type="entry name" value="TRANSCRIPTIONAL REGULATOR REDD"/>
    <property type="match status" value="1"/>
</dbReference>
<dbReference type="Pfam" id="PF03704">
    <property type="entry name" value="BTAD"/>
    <property type="match status" value="1"/>
</dbReference>
<dbReference type="CDD" id="cd15831">
    <property type="entry name" value="BTAD"/>
    <property type="match status" value="1"/>
</dbReference>
<comment type="caution">
    <text evidence="8">The sequence shown here is derived from an EMBL/GenBank/DDBJ whole genome shotgun (WGS) entry which is preliminary data.</text>
</comment>
<dbReference type="InterPro" id="IPR036388">
    <property type="entry name" value="WH-like_DNA-bd_sf"/>
</dbReference>
<evidence type="ECO:0000256" key="2">
    <source>
        <dbReference type="ARBA" id="ARBA00023012"/>
    </source>
</evidence>
<dbReference type="PANTHER" id="PTHR35807">
    <property type="entry name" value="TRANSCRIPTIONAL REGULATOR REDD-RELATED"/>
    <property type="match status" value="1"/>
</dbReference>
<dbReference type="AlphaFoldDB" id="A0A917VPP6"/>
<dbReference type="Proteomes" id="UP000637788">
    <property type="component" value="Unassembled WGS sequence"/>
</dbReference>
<dbReference type="InterPro" id="IPR001867">
    <property type="entry name" value="OmpR/PhoB-type_DNA-bd"/>
</dbReference>
<dbReference type="GO" id="GO:0000160">
    <property type="term" value="P:phosphorelay signal transduction system"/>
    <property type="evidence" value="ECO:0007669"/>
    <property type="project" value="UniProtKB-KW"/>
</dbReference>
<keyword evidence="2" id="KW-0902">Two-component regulatory system</keyword>
<dbReference type="SMART" id="SM00862">
    <property type="entry name" value="Trans_reg_C"/>
    <property type="match status" value="1"/>
</dbReference>
<evidence type="ECO:0000313" key="8">
    <source>
        <dbReference type="EMBL" id="GGL05614.1"/>
    </source>
</evidence>
<dbReference type="GO" id="GO:0003677">
    <property type="term" value="F:DNA binding"/>
    <property type="evidence" value="ECO:0007669"/>
    <property type="project" value="UniProtKB-UniRule"/>
</dbReference>
<dbReference type="InterPro" id="IPR051677">
    <property type="entry name" value="AfsR-DnrI-RedD_regulator"/>
</dbReference>
<evidence type="ECO:0000256" key="6">
    <source>
        <dbReference type="PROSITE-ProRule" id="PRU01091"/>
    </source>
</evidence>
<dbReference type="EMBL" id="BMPQ01000032">
    <property type="protein sequence ID" value="GGL05614.1"/>
    <property type="molecule type" value="Genomic_DNA"/>
</dbReference>
<dbReference type="Pfam" id="PF00486">
    <property type="entry name" value="Trans_reg_C"/>
    <property type="match status" value="1"/>
</dbReference>
<dbReference type="InterPro" id="IPR005158">
    <property type="entry name" value="BTAD"/>
</dbReference>
<dbReference type="SUPFAM" id="SSF46894">
    <property type="entry name" value="C-terminal effector domain of the bipartite response regulators"/>
    <property type="match status" value="1"/>
</dbReference>
<evidence type="ECO:0000259" key="7">
    <source>
        <dbReference type="PROSITE" id="PS51755"/>
    </source>
</evidence>
<sequence length="266" mass="28931">MEVGFLGPLVVTMHGRSLVPSAAKPRQVLALLAVNLGRHVSLDAIVRELWDGTPPGQPTGVVQTYVKQLRRALAAVLDPADGPGPKELLSRTHTGYVLNLPGAETDARAFERLTVDGQRALARQEAAEAAALLDRAVDVWRGPALADVRTGPVLRTEVRRLDEVRRAALEHRISAYLLLGRQAELLGELSAMTSRHPLQESLHALLIVSLHRCGRSDEALEAFRRLRAALVSELGIEPSHRLQRLHHAILRDDPALDSPAAGLAVF</sequence>
<keyword evidence="4 6" id="KW-0238">DNA-binding</keyword>
<dbReference type="SMART" id="SM01043">
    <property type="entry name" value="BTAD"/>
    <property type="match status" value="1"/>
</dbReference>
<evidence type="ECO:0000313" key="9">
    <source>
        <dbReference type="Proteomes" id="UP000637788"/>
    </source>
</evidence>
<evidence type="ECO:0000256" key="4">
    <source>
        <dbReference type="ARBA" id="ARBA00023125"/>
    </source>
</evidence>
<reference evidence="8" key="1">
    <citation type="journal article" date="2014" name="Int. J. Syst. Evol. Microbiol.">
        <title>Complete genome sequence of Corynebacterium casei LMG S-19264T (=DSM 44701T), isolated from a smear-ripened cheese.</title>
        <authorList>
            <consortium name="US DOE Joint Genome Institute (JGI-PGF)"/>
            <person name="Walter F."/>
            <person name="Albersmeier A."/>
            <person name="Kalinowski J."/>
            <person name="Ruckert C."/>
        </authorList>
    </citation>
    <scope>NUCLEOTIDE SEQUENCE</scope>
    <source>
        <strain evidence="8">JCM 3035</strain>
    </source>
</reference>
<dbReference type="InterPro" id="IPR016032">
    <property type="entry name" value="Sig_transdc_resp-reg_C-effctor"/>
</dbReference>
<keyword evidence="5" id="KW-0804">Transcription</keyword>
<proteinExistence type="inferred from homology"/>
<dbReference type="SUPFAM" id="SSF48452">
    <property type="entry name" value="TPR-like"/>
    <property type="match status" value="1"/>
</dbReference>
<keyword evidence="3" id="KW-0805">Transcription regulation</keyword>
<reference evidence="8" key="2">
    <citation type="submission" date="2020-09" db="EMBL/GenBank/DDBJ databases">
        <authorList>
            <person name="Sun Q."/>
            <person name="Ohkuma M."/>
        </authorList>
    </citation>
    <scope>NUCLEOTIDE SEQUENCE</scope>
    <source>
        <strain evidence="8">JCM 3035</strain>
    </source>
</reference>
<dbReference type="Gene3D" id="1.10.10.10">
    <property type="entry name" value="Winged helix-like DNA-binding domain superfamily/Winged helix DNA-binding domain"/>
    <property type="match status" value="1"/>
</dbReference>